<feature type="compositionally biased region" description="Polar residues" evidence="7">
    <location>
        <begin position="221"/>
        <end position="231"/>
    </location>
</feature>
<dbReference type="InterPro" id="IPR007582">
    <property type="entry name" value="TFIID_NTD2"/>
</dbReference>
<comment type="caution">
    <text evidence="9">The sequence shown here is derived from an EMBL/GenBank/DDBJ whole genome shotgun (WGS) entry which is preliminary data.</text>
</comment>
<sequence length="559" mass="64039">MSYSSISDDIPFEGRDISVEEFWKTEILSSYNSKIDLDFIAVSNRDLHPLTVHIEFRKFLGFVNDALHKDVFRDLLMPVFRHLYLLLLSSKGKSEAVKFYRSYSYLFSSSDGLQDLLKCETCEDAQVFLKSLSRMRVKLSKRAYTTLSNWLKGNFSESSEMFNIPRVLHENFHIDIYNGKEEEALFLDEKKILEKVQSLNKNFQIPEAPKNSEHKTKDTAKASSKIQTGETQRARKKYEPKADTCKATKKDSKKAYLEKVKNSGKSIEEMVEALLNPPDSFDDSSSVTENSDQIMNSDEDPGEEDPGKKIIEDDTGNLLEKFVFKVCHIIYLLYTFLTFYDNLIPILSVTENSDLIMNSDEDPGEEDPGKKIIEDDTGEPLGEDGVQRGRHYKIQPQRFQLPDNYKTNFHRSLAYTISGKDIVCSSDISPDLLYMAVGFENCKIRTWRFINNNTKFQPIGTLVGHEKIVCALSIDSNRKCLISGSHDYSVKIWDIEKSICMKSLKPHSAPVLDVCIRMELSLINLFKPYLLHSKAVGKCQQLLKRVFDKHTRTAMAMKS</sequence>
<evidence type="ECO:0000256" key="3">
    <source>
        <dbReference type="ARBA" id="ARBA00022574"/>
    </source>
</evidence>
<dbReference type="Proteomes" id="UP000807504">
    <property type="component" value="Unassembled WGS sequence"/>
</dbReference>
<dbReference type="SUPFAM" id="SSF160897">
    <property type="entry name" value="Taf5 N-terminal domain-like"/>
    <property type="match status" value="1"/>
</dbReference>
<feature type="region of interest" description="Disordered" evidence="7">
    <location>
        <begin position="276"/>
        <end position="309"/>
    </location>
</feature>
<feature type="region of interest" description="Disordered" evidence="7">
    <location>
        <begin position="357"/>
        <end position="385"/>
    </location>
</feature>
<evidence type="ECO:0000256" key="1">
    <source>
        <dbReference type="ARBA" id="ARBA00004123"/>
    </source>
</evidence>
<accession>A0A8T0F9A8</accession>
<feature type="compositionally biased region" description="Basic and acidic residues" evidence="7">
    <location>
        <begin position="210"/>
        <end position="220"/>
    </location>
</feature>
<evidence type="ECO:0000313" key="10">
    <source>
        <dbReference type="Proteomes" id="UP000807504"/>
    </source>
</evidence>
<organism evidence="9 10">
    <name type="scientific">Argiope bruennichi</name>
    <name type="common">Wasp spider</name>
    <name type="synonym">Aranea bruennichi</name>
    <dbReference type="NCBI Taxonomy" id="94029"/>
    <lineage>
        <taxon>Eukaryota</taxon>
        <taxon>Metazoa</taxon>
        <taxon>Ecdysozoa</taxon>
        <taxon>Arthropoda</taxon>
        <taxon>Chelicerata</taxon>
        <taxon>Arachnida</taxon>
        <taxon>Araneae</taxon>
        <taxon>Araneomorphae</taxon>
        <taxon>Entelegynae</taxon>
        <taxon>Araneoidea</taxon>
        <taxon>Araneidae</taxon>
        <taxon>Argiope</taxon>
    </lineage>
</organism>
<dbReference type="InterPro" id="IPR019775">
    <property type="entry name" value="WD40_repeat_CS"/>
</dbReference>
<evidence type="ECO:0000313" key="9">
    <source>
        <dbReference type="EMBL" id="KAF8786019.1"/>
    </source>
</evidence>
<dbReference type="GO" id="GO:0016251">
    <property type="term" value="F:RNA polymerase II general transcription initiation factor activity"/>
    <property type="evidence" value="ECO:0007669"/>
    <property type="project" value="TreeGrafter"/>
</dbReference>
<evidence type="ECO:0000259" key="8">
    <source>
        <dbReference type="Pfam" id="PF04494"/>
    </source>
</evidence>
<keyword evidence="10" id="KW-1185">Reference proteome</keyword>
<evidence type="ECO:0000256" key="7">
    <source>
        <dbReference type="SAM" id="MobiDB-lite"/>
    </source>
</evidence>
<dbReference type="PROSITE" id="PS00678">
    <property type="entry name" value="WD_REPEATS_1"/>
    <property type="match status" value="1"/>
</dbReference>
<dbReference type="EMBL" id="JABXBU010000030">
    <property type="protein sequence ID" value="KAF8786019.1"/>
    <property type="molecule type" value="Genomic_DNA"/>
</dbReference>
<evidence type="ECO:0000256" key="6">
    <source>
        <dbReference type="PROSITE-ProRule" id="PRU00221"/>
    </source>
</evidence>
<feature type="region of interest" description="Disordered" evidence="7">
    <location>
        <begin position="204"/>
        <end position="244"/>
    </location>
</feature>
<feature type="repeat" description="WD" evidence="6">
    <location>
        <begin position="462"/>
        <end position="503"/>
    </location>
</feature>
<dbReference type="InterPro" id="IPR015943">
    <property type="entry name" value="WD40/YVTN_repeat-like_dom_sf"/>
</dbReference>
<dbReference type="PANTHER" id="PTHR19879">
    <property type="entry name" value="TRANSCRIPTION INITIATION FACTOR TFIID"/>
    <property type="match status" value="1"/>
</dbReference>
<keyword evidence="3 6" id="KW-0853">WD repeat</keyword>
<feature type="domain" description="TFIID subunit TAF5 NTD2" evidence="8">
    <location>
        <begin position="55"/>
        <end position="159"/>
    </location>
</feature>
<comment type="subcellular location">
    <subcellularLocation>
        <location evidence="1">Nucleus</location>
    </subcellularLocation>
</comment>
<dbReference type="AlphaFoldDB" id="A0A8T0F9A8"/>
<dbReference type="PROSITE" id="PS50294">
    <property type="entry name" value="WD_REPEATS_REGION"/>
    <property type="match status" value="1"/>
</dbReference>
<dbReference type="InterPro" id="IPR036322">
    <property type="entry name" value="WD40_repeat_dom_sf"/>
</dbReference>
<dbReference type="SMART" id="SM00320">
    <property type="entry name" value="WD40"/>
    <property type="match status" value="2"/>
</dbReference>
<reference evidence="9" key="2">
    <citation type="submission" date="2020-06" db="EMBL/GenBank/DDBJ databases">
        <authorList>
            <person name="Sheffer M."/>
        </authorList>
    </citation>
    <scope>NUCLEOTIDE SEQUENCE</scope>
</reference>
<evidence type="ECO:0000256" key="2">
    <source>
        <dbReference type="ARBA" id="ARBA00009435"/>
    </source>
</evidence>
<dbReference type="SUPFAM" id="SSF50978">
    <property type="entry name" value="WD40 repeat-like"/>
    <property type="match status" value="1"/>
</dbReference>
<name>A0A8T0F9A8_ARGBR</name>
<reference evidence="9" key="1">
    <citation type="journal article" date="2020" name="bioRxiv">
        <title>Chromosome-level reference genome of the European wasp spider Argiope bruennichi: a resource for studies on range expansion and evolutionary adaptation.</title>
        <authorList>
            <person name="Sheffer M.M."/>
            <person name="Hoppe A."/>
            <person name="Krehenwinkel H."/>
            <person name="Uhl G."/>
            <person name="Kuss A.W."/>
            <person name="Jensen L."/>
            <person name="Jensen C."/>
            <person name="Gillespie R.G."/>
            <person name="Hoff K.J."/>
            <person name="Prost S."/>
        </authorList>
    </citation>
    <scope>NUCLEOTIDE SEQUENCE</scope>
</reference>
<dbReference type="PANTHER" id="PTHR19879:SF1">
    <property type="entry name" value="CANNONBALL-RELATED"/>
    <property type="match status" value="1"/>
</dbReference>
<dbReference type="Gene3D" id="2.130.10.10">
    <property type="entry name" value="YVTN repeat-like/Quinoprotein amine dehydrogenase"/>
    <property type="match status" value="1"/>
</dbReference>
<evidence type="ECO:0000256" key="5">
    <source>
        <dbReference type="ARBA" id="ARBA00023242"/>
    </source>
</evidence>
<feature type="compositionally biased region" description="Polar residues" evidence="7">
    <location>
        <begin position="283"/>
        <end position="296"/>
    </location>
</feature>
<dbReference type="InterPro" id="IPR001680">
    <property type="entry name" value="WD40_rpt"/>
</dbReference>
<comment type="similarity">
    <text evidence="2">Belongs to the WD repeat TAF5 family.</text>
</comment>
<dbReference type="PROSITE" id="PS50082">
    <property type="entry name" value="WD_REPEATS_2"/>
    <property type="match status" value="1"/>
</dbReference>
<gene>
    <name evidence="9" type="ORF">HNY73_011496</name>
</gene>
<dbReference type="GO" id="GO:0005669">
    <property type="term" value="C:transcription factor TFIID complex"/>
    <property type="evidence" value="ECO:0007669"/>
    <property type="project" value="TreeGrafter"/>
</dbReference>
<dbReference type="Gene3D" id="1.25.40.500">
    <property type="entry name" value="TFIID subunit TAF5, NTD2 domain"/>
    <property type="match status" value="1"/>
</dbReference>
<proteinExistence type="inferred from homology"/>
<dbReference type="GO" id="GO:0006367">
    <property type="term" value="P:transcription initiation at RNA polymerase II promoter"/>
    <property type="evidence" value="ECO:0007669"/>
    <property type="project" value="TreeGrafter"/>
</dbReference>
<keyword evidence="5" id="KW-0539">Nucleus</keyword>
<keyword evidence="4" id="KW-0677">Repeat</keyword>
<protein>
    <submittedName>
        <fullName evidence="9">Zinc finger CCCH domain-containing protein 17</fullName>
    </submittedName>
</protein>
<evidence type="ECO:0000256" key="4">
    <source>
        <dbReference type="ARBA" id="ARBA00022737"/>
    </source>
</evidence>
<dbReference type="Pfam" id="PF00400">
    <property type="entry name" value="WD40"/>
    <property type="match status" value="1"/>
</dbReference>
<dbReference type="InterPro" id="IPR037264">
    <property type="entry name" value="TFIID_NTD2_sf"/>
</dbReference>
<dbReference type="Pfam" id="PF04494">
    <property type="entry name" value="TFIID_NTD2"/>
    <property type="match status" value="1"/>
</dbReference>